<name>A0A502CB08_9SPHN</name>
<evidence type="ECO:0000313" key="1">
    <source>
        <dbReference type="EMBL" id="TPG10367.1"/>
    </source>
</evidence>
<dbReference type="Pfam" id="PF08002">
    <property type="entry name" value="DUF1697"/>
    <property type="match status" value="1"/>
</dbReference>
<dbReference type="PIRSF" id="PIRSF008502">
    <property type="entry name" value="UCP008502"/>
    <property type="match status" value="1"/>
</dbReference>
<keyword evidence="2" id="KW-1185">Reference proteome</keyword>
<dbReference type="SUPFAM" id="SSF160379">
    <property type="entry name" value="SP0830-like"/>
    <property type="match status" value="1"/>
</dbReference>
<dbReference type="AlphaFoldDB" id="A0A502CB08"/>
<gene>
    <name evidence="1" type="ORF">EAH84_12335</name>
</gene>
<dbReference type="PANTHER" id="PTHR36439">
    <property type="entry name" value="BLL4334 PROTEIN"/>
    <property type="match status" value="1"/>
</dbReference>
<evidence type="ECO:0000313" key="2">
    <source>
        <dbReference type="Proteomes" id="UP000318413"/>
    </source>
</evidence>
<dbReference type="Proteomes" id="UP000318413">
    <property type="component" value="Unassembled WGS sequence"/>
</dbReference>
<sequence length="178" mass="19174">MKWAALLRGVNVGGNRKLPMADLRSFVEGLGYGEVQTLLASGNVVFETDERDAAAIESTLATAATKTLRLDTDWFVRSHADLAAIIEANPFPDAAETRPNHVLVLFHAEEFPAGKIDALGEAYDGPERLAAVGRELFIDFPDGIGRSTLHPAMAKGKFPKVATGRNWNTVTKLATLTA</sequence>
<reference evidence="1 2" key="1">
    <citation type="journal article" date="2019" name="Environ. Microbiol.">
        <title>Species interactions and distinct microbial communities in high Arctic permafrost affected cryosols are associated with the CH4 and CO2 gas fluxes.</title>
        <authorList>
            <person name="Altshuler I."/>
            <person name="Hamel J."/>
            <person name="Turney S."/>
            <person name="Magnuson E."/>
            <person name="Levesque R."/>
            <person name="Greer C."/>
            <person name="Whyte L.G."/>
        </authorList>
    </citation>
    <scope>NUCLEOTIDE SEQUENCE [LARGE SCALE GENOMIC DNA]</scope>
    <source>
        <strain evidence="1 2">S5.1</strain>
    </source>
</reference>
<proteinExistence type="predicted"/>
<protein>
    <submittedName>
        <fullName evidence="1">DUF1697 domain-containing protein</fullName>
    </submittedName>
</protein>
<dbReference type="InterPro" id="IPR012545">
    <property type="entry name" value="DUF1697"/>
</dbReference>
<accession>A0A502CB08</accession>
<comment type="caution">
    <text evidence="1">The sequence shown here is derived from an EMBL/GenBank/DDBJ whole genome shotgun (WGS) entry which is preliminary data.</text>
</comment>
<dbReference type="RefSeq" id="WP_140872326.1">
    <property type="nucleotide sequence ID" value="NZ_RCZK01000011.1"/>
</dbReference>
<dbReference type="Gene3D" id="3.30.70.1280">
    <property type="entry name" value="SP0830-like domains"/>
    <property type="match status" value="1"/>
</dbReference>
<dbReference type="OrthoDB" id="9806494at2"/>
<dbReference type="EMBL" id="RCZK01000011">
    <property type="protein sequence ID" value="TPG10367.1"/>
    <property type="molecule type" value="Genomic_DNA"/>
</dbReference>
<organism evidence="1 2">
    <name type="scientific">Sphingomonas oligophenolica</name>
    <dbReference type="NCBI Taxonomy" id="301154"/>
    <lineage>
        <taxon>Bacteria</taxon>
        <taxon>Pseudomonadati</taxon>
        <taxon>Pseudomonadota</taxon>
        <taxon>Alphaproteobacteria</taxon>
        <taxon>Sphingomonadales</taxon>
        <taxon>Sphingomonadaceae</taxon>
        <taxon>Sphingomonas</taxon>
    </lineage>
</organism>
<dbReference type="PANTHER" id="PTHR36439:SF1">
    <property type="entry name" value="DUF1697 DOMAIN-CONTAINING PROTEIN"/>
    <property type="match status" value="1"/>
</dbReference>